<evidence type="ECO:0000256" key="1">
    <source>
        <dbReference type="SAM" id="Phobius"/>
    </source>
</evidence>
<feature type="transmembrane region" description="Helical" evidence="1">
    <location>
        <begin position="30"/>
        <end position="52"/>
    </location>
</feature>
<sequence length="546" mass="59108">MDFFEVKHGLTIGELDVRRTVKTYWGMEEVATIAVYLIIVLAGAVAGGYAGYQAAGLLGGGELAGLPITSMLGGIIAVFWVFIVFIMVFRALGERGTPTVVDNLLHVTPLYGVCWGILFSEIVYILMWILIPAVGVGVGFALGGGGVVQVLLVPLVVVLFAISSIAVGYPLGIALRYVLTRFRFIVKYKVPLIIGVFFLYILLVVFGLLENIAVSMYEPVQSTPMAWYADLLLIGVEDVGTSVLNGFLVLLFSFLLLPLSVFATRFVGGKNWFSDPVLVDEKSGGEVVQDLNSYLEPGVLSGLLGGKVESLMANVVRQTVRKPIKSIYAALPILIVGPMFVEMPGYLPFLVLFVVVWAAGSLFSLNILGDQGSFLPTLLLTGVRGKELVWAHLLPTLFIGVPVGVVLVLLTGYWVGVELAELGLLLGSTILLMVLGSFMSVWLGTVFPRFDSIKITKSMSVVLPSKMAYIGFTFYLALCISASVFVYSDEAREIVSAFSGWVLPFGLELGTSLLLWGSILVLVLAVIIPIFGYRRAVVKIDKYTLE</sequence>
<feature type="transmembrane region" description="Helical" evidence="1">
    <location>
        <begin position="190"/>
        <end position="209"/>
    </location>
</feature>
<keyword evidence="1" id="KW-1133">Transmembrane helix</keyword>
<reference evidence="2 3" key="1">
    <citation type="submission" date="2016-12" db="EMBL/GenBank/DDBJ databases">
        <title>Discovery of methanogenic haloarchaea.</title>
        <authorList>
            <person name="Sorokin D.Y."/>
            <person name="Makarova K.S."/>
            <person name="Abbas B."/>
            <person name="Ferrer M."/>
            <person name="Golyshin P.N."/>
        </authorList>
    </citation>
    <scope>NUCLEOTIDE SEQUENCE [LARGE SCALE GENOMIC DNA]</scope>
    <source>
        <strain evidence="2">AMET1</strain>
    </source>
</reference>
<feature type="transmembrane region" description="Helical" evidence="1">
    <location>
        <begin position="64"/>
        <end position="89"/>
    </location>
</feature>
<feature type="transmembrane region" description="Helical" evidence="1">
    <location>
        <begin position="422"/>
        <end position="447"/>
    </location>
</feature>
<comment type="caution">
    <text evidence="2">The sequence shown here is derived from an EMBL/GenBank/DDBJ whole genome shotgun (WGS) entry which is preliminary data.</text>
</comment>
<dbReference type="OrthoDB" id="293659at2157"/>
<name>A0A1Y3GDJ7_9EURY</name>
<feature type="transmembrane region" description="Helical" evidence="1">
    <location>
        <begin position="151"/>
        <end position="178"/>
    </location>
</feature>
<feature type="transmembrane region" description="Helical" evidence="1">
    <location>
        <begin position="468"/>
        <end position="488"/>
    </location>
</feature>
<evidence type="ECO:0000313" key="2">
    <source>
        <dbReference type="EMBL" id="OUJ18383.1"/>
    </source>
</evidence>
<organism evidence="2 3">
    <name type="scientific">Methanonatronarchaeum thermophilum</name>
    <dbReference type="NCBI Taxonomy" id="1927129"/>
    <lineage>
        <taxon>Archaea</taxon>
        <taxon>Methanobacteriati</taxon>
        <taxon>Methanobacteriota</taxon>
        <taxon>Methanonatronarchaeia</taxon>
        <taxon>Methanonatronarchaeales</taxon>
        <taxon>Methanonatronarchaeaceae</taxon>
        <taxon>Methanonatronarchaeum</taxon>
    </lineage>
</organism>
<dbReference type="AlphaFoldDB" id="A0A1Y3GDJ7"/>
<feature type="transmembrane region" description="Helical" evidence="1">
    <location>
        <begin position="243"/>
        <end position="263"/>
    </location>
</feature>
<feature type="transmembrane region" description="Helical" evidence="1">
    <location>
        <begin position="347"/>
        <end position="368"/>
    </location>
</feature>
<accession>A0A1Y3GDJ7</accession>
<feature type="transmembrane region" description="Helical" evidence="1">
    <location>
        <begin position="324"/>
        <end position="341"/>
    </location>
</feature>
<evidence type="ECO:0000313" key="3">
    <source>
        <dbReference type="Proteomes" id="UP000195137"/>
    </source>
</evidence>
<keyword evidence="3" id="KW-1185">Reference proteome</keyword>
<dbReference type="EMBL" id="MRZU01000004">
    <property type="protein sequence ID" value="OUJ18383.1"/>
    <property type="molecule type" value="Genomic_DNA"/>
</dbReference>
<gene>
    <name evidence="2" type="ORF">AMET1_1298</name>
</gene>
<feature type="transmembrane region" description="Helical" evidence="1">
    <location>
        <begin position="110"/>
        <end position="131"/>
    </location>
</feature>
<keyword evidence="1" id="KW-0812">Transmembrane</keyword>
<protein>
    <submittedName>
        <fullName evidence="2">Putative membrane protein putative permease</fullName>
    </submittedName>
</protein>
<dbReference type="Proteomes" id="UP000195137">
    <property type="component" value="Unassembled WGS sequence"/>
</dbReference>
<feature type="transmembrane region" description="Helical" evidence="1">
    <location>
        <begin position="389"/>
        <end position="416"/>
    </location>
</feature>
<dbReference type="RefSeq" id="WP_086637664.1">
    <property type="nucleotide sequence ID" value="NZ_MRZU01000004.1"/>
</dbReference>
<keyword evidence="1" id="KW-0472">Membrane</keyword>
<proteinExistence type="predicted"/>
<feature type="transmembrane region" description="Helical" evidence="1">
    <location>
        <begin position="513"/>
        <end position="533"/>
    </location>
</feature>